<name>A0A8J6BWY5_ZIZPA</name>
<dbReference type="Proteomes" id="UP000729402">
    <property type="component" value="Unassembled WGS sequence"/>
</dbReference>
<gene>
    <name evidence="2" type="ORF">GUJ93_ZPchr0013g35525</name>
</gene>
<protein>
    <submittedName>
        <fullName evidence="2">Uncharacterized protein</fullName>
    </submittedName>
</protein>
<evidence type="ECO:0000256" key="1">
    <source>
        <dbReference type="SAM" id="MobiDB-lite"/>
    </source>
</evidence>
<organism evidence="2 3">
    <name type="scientific">Zizania palustris</name>
    <name type="common">Northern wild rice</name>
    <dbReference type="NCBI Taxonomy" id="103762"/>
    <lineage>
        <taxon>Eukaryota</taxon>
        <taxon>Viridiplantae</taxon>
        <taxon>Streptophyta</taxon>
        <taxon>Embryophyta</taxon>
        <taxon>Tracheophyta</taxon>
        <taxon>Spermatophyta</taxon>
        <taxon>Magnoliopsida</taxon>
        <taxon>Liliopsida</taxon>
        <taxon>Poales</taxon>
        <taxon>Poaceae</taxon>
        <taxon>BOP clade</taxon>
        <taxon>Oryzoideae</taxon>
        <taxon>Oryzeae</taxon>
        <taxon>Zizaniinae</taxon>
        <taxon>Zizania</taxon>
    </lineage>
</organism>
<keyword evidence="3" id="KW-1185">Reference proteome</keyword>
<evidence type="ECO:0000313" key="2">
    <source>
        <dbReference type="EMBL" id="KAG8095951.1"/>
    </source>
</evidence>
<feature type="region of interest" description="Disordered" evidence="1">
    <location>
        <begin position="73"/>
        <end position="96"/>
    </location>
</feature>
<reference evidence="2" key="2">
    <citation type="submission" date="2021-02" db="EMBL/GenBank/DDBJ databases">
        <authorList>
            <person name="Kimball J.A."/>
            <person name="Haas M.W."/>
            <person name="Macchietto M."/>
            <person name="Kono T."/>
            <person name="Duquette J."/>
            <person name="Shao M."/>
        </authorList>
    </citation>
    <scope>NUCLEOTIDE SEQUENCE</scope>
    <source>
        <tissue evidence="2">Fresh leaf tissue</tissue>
    </source>
</reference>
<evidence type="ECO:0000313" key="3">
    <source>
        <dbReference type="Proteomes" id="UP000729402"/>
    </source>
</evidence>
<accession>A0A8J6BWY5</accession>
<reference evidence="2" key="1">
    <citation type="journal article" date="2021" name="bioRxiv">
        <title>Whole Genome Assembly and Annotation of Northern Wild Rice, Zizania palustris L., Supports a Whole Genome Duplication in the Zizania Genus.</title>
        <authorList>
            <person name="Haas M."/>
            <person name="Kono T."/>
            <person name="Macchietto M."/>
            <person name="Millas R."/>
            <person name="McGilp L."/>
            <person name="Shao M."/>
            <person name="Duquette J."/>
            <person name="Hirsch C.N."/>
            <person name="Kimball J."/>
        </authorList>
    </citation>
    <scope>NUCLEOTIDE SEQUENCE</scope>
    <source>
        <tissue evidence="2">Fresh leaf tissue</tissue>
    </source>
</reference>
<sequence>MAMVIRVIQIRDLQAPAQQNDLHGHLTQAPVHLEDMQDPLLDPRLPQALARQEDVQGPLQDAWQAPKLGAQPAIVASPAPSPLRPSLLALPSSKTP</sequence>
<proteinExistence type="predicted"/>
<dbReference type="AlphaFoldDB" id="A0A8J6BWY5"/>
<comment type="caution">
    <text evidence="2">The sequence shown here is derived from an EMBL/GenBank/DDBJ whole genome shotgun (WGS) entry which is preliminary data.</text>
</comment>
<feature type="compositionally biased region" description="Low complexity" evidence="1">
    <location>
        <begin position="84"/>
        <end position="96"/>
    </location>
</feature>
<dbReference type="EMBL" id="JAAALK010000079">
    <property type="protein sequence ID" value="KAG8095951.1"/>
    <property type="molecule type" value="Genomic_DNA"/>
</dbReference>